<dbReference type="SUPFAM" id="SSF46689">
    <property type="entry name" value="Homeodomain-like"/>
    <property type="match status" value="1"/>
</dbReference>
<dbReference type="Proteomes" id="UP000018468">
    <property type="component" value="Linkage group LG2"/>
</dbReference>
<dbReference type="EMBL" id="AHAT01029513">
    <property type="status" value="NOT_ANNOTATED_CDS"/>
    <property type="molecule type" value="Genomic_DNA"/>
</dbReference>
<keyword evidence="4" id="KW-0862">Zinc</keyword>
<reference evidence="13" key="1">
    <citation type="submission" date="2011-12" db="EMBL/GenBank/DDBJ databases">
        <title>The Draft Genome of Lepisosteus oculatus.</title>
        <authorList>
            <consortium name="The Broad Institute Genome Assembly &amp; Analysis Group"/>
            <consortium name="Computational R&amp;D Group"/>
            <consortium name="and Sequencing Platform"/>
            <person name="Di Palma F."/>
            <person name="Alfoldi J."/>
            <person name="Johnson J."/>
            <person name="Berlin A."/>
            <person name="Gnerre S."/>
            <person name="Jaffe D."/>
            <person name="MacCallum I."/>
            <person name="Young S."/>
            <person name="Walker B.J."/>
            <person name="Lander E.S."/>
            <person name="Lindblad-Toh K."/>
        </authorList>
    </citation>
    <scope>NUCLEOTIDE SEQUENCE [LARGE SCALE GENOMIC DNA]</scope>
</reference>
<dbReference type="SMART" id="SM00717">
    <property type="entry name" value="SANT"/>
    <property type="match status" value="1"/>
</dbReference>
<dbReference type="GeneTree" id="ENSGT00940000160330"/>
<protein>
    <submittedName>
        <fullName evidence="12">Zinc finger protein 541-like</fullName>
    </submittedName>
</protein>
<evidence type="ECO:0000256" key="3">
    <source>
        <dbReference type="ARBA" id="ARBA00022771"/>
    </source>
</evidence>
<dbReference type="STRING" id="7918.ENSLOCP00000017501"/>
<accession>W5NA42</accession>
<evidence type="ECO:0000259" key="10">
    <source>
        <dbReference type="PROSITE" id="PS51156"/>
    </source>
</evidence>
<dbReference type="GO" id="GO:0006357">
    <property type="term" value="P:regulation of transcription by RNA polymerase II"/>
    <property type="evidence" value="ECO:0000318"/>
    <property type="project" value="GO_Central"/>
</dbReference>
<dbReference type="PANTHER" id="PTHR16089">
    <property type="entry name" value="REST COREPRESSOR COREST PROTEIN-RELATED"/>
    <property type="match status" value="1"/>
</dbReference>
<dbReference type="InParanoid" id="W5NA42"/>
<dbReference type="PROSITE" id="PS51293">
    <property type="entry name" value="SANT"/>
    <property type="match status" value="1"/>
</dbReference>
<dbReference type="eggNOG" id="KOG4167">
    <property type="taxonomic scope" value="Eukaryota"/>
</dbReference>
<dbReference type="Gene3D" id="1.10.10.60">
    <property type="entry name" value="Homeodomain-like"/>
    <property type="match status" value="1"/>
</dbReference>
<dbReference type="Ensembl" id="ENSLOCT00000017532.1">
    <property type="protein sequence ID" value="ENSLOCP00000017501.1"/>
    <property type="gene ID" value="ENSLOCG00000014209.1"/>
</dbReference>
<dbReference type="GO" id="GO:0008270">
    <property type="term" value="F:zinc ion binding"/>
    <property type="evidence" value="ECO:0007669"/>
    <property type="project" value="UniProtKB-KW"/>
</dbReference>
<feature type="compositionally biased region" description="Basic and acidic residues" evidence="9">
    <location>
        <begin position="23"/>
        <end position="38"/>
    </location>
</feature>
<feature type="region of interest" description="Disordered" evidence="9">
    <location>
        <begin position="1"/>
        <end position="51"/>
    </location>
</feature>
<dbReference type="OrthoDB" id="10258692at2759"/>
<reference evidence="12" key="3">
    <citation type="submission" date="2025-09" db="UniProtKB">
        <authorList>
            <consortium name="Ensembl"/>
        </authorList>
    </citation>
    <scope>IDENTIFICATION</scope>
</reference>
<dbReference type="GO" id="GO:0003714">
    <property type="term" value="F:transcription corepressor activity"/>
    <property type="evidence" value="ECO:0000318"/>
    <property type="project" value="GO_Central"/>
</dbReference>
<keyword evidence="5" id="KW-0805">Transcription regulation</keyword>
<keyword evidence="13" id="KW-1185">Reference proteome</keyword>
<comment type="subcellular location">
    <subcellularLocation>
        <location evidence="1">Nucleus</location>
    </subcellularLocation>
</comment>
<keyword evidence="8" id="KW-0539">Nucleus</keyword>
<feature type="domain" description="ELM2" evidence="10">
    <location>
        <begin position="222"/>
        <end position="314"/>
    </location>
</feature>
<dbReference type="Pfam" id="PF01448">
    <property type="entry name" value="ELM2"/>
    <property type="match status" value="1"/>
</dbReference>
<evidence type="ECO:0000313" key="13">
    <source>
        <dbReference type="Proteomes" id="UP000018468"/>
    </source>
</evidence>
<evidence type="ECO:0000256" key="4">
    <source>
        <dbReference type="ARBA" id="ARBA00022833"/>
    </source>
</evidence>
<dbReference type="Bgee" id="ENSLOCG00000014209">
    <property type="expression patterns" value="Expressed in testis and 9 other cell types or tissues"/>
</dbReference>
<keyword evidence="3" id="KW-0863">Zinc-finger</keyword>
<evidence type="ECO:0000256" key="6">
    <source>
        <dbReference type="ARBA" id="ARBA00023125"/>
    </source>
</evidence>
<evidence type="ECO:0000256" key="8">
    <source>
        <dbReference type="ARBA" id="ARBA00023242"/>
    </source>
</evidence>
<dbReference type="FunFam" id="1.10.10.60:FF:000012">
    <property type="entry name" value="Metastasis-associated 1 family, member 3"/>
    <property type="match status" value="1"/>
</dbReference>
<dbReference type="InterPro" id="IPR017884">
    <property type="entry name" value="SANT_dom"/>
</dbReference>
<dbReference type="KEGG" id="loc:107076601"/>
<dbReference type="GO" id="GO:0003677">
    <property type="term" value="F:DNA binding"/>
    <property type="evidence" value="ECO:0007669"/>
    <property type="project" value="UniProtKB-KW"/>
</dbReference>
<sequence length="537" mass="59106">MGQTDEHKPSKKVKHRPLNAGAPEKEAHGESAEGRAGRGEASQQGPGPAQLSVDKADLSLLVTPVSLLEPGAPNADAAQLSLCMAKRALESEEGWSRAQRCEFQKTLYILPPTTPPAFPPAFVGEEGFEGGQVPRFRDPGGYPSQLRSPVCLTNHLLNPDFLAPPYTPPPMLSPLRPGTGLYFGTLTHTPPSRPLSGTYTATLDATDGIFLVMDDTIITIEPRINVGVRFQAEIPPLCSPLLVLQEEHPAQLVWTPWGDISHNAVTQHRVTEFLELCCCSAMPGGGTNTELALHCLNEAQGNILTAVELLLMQGARRSPSHPLWDYHYAGSDHWSSREKKLFCKALATYDREFQLIHSMLKSKSVPQCVEYYYTMKKKKKFKRRSREAQRQQGYSRRESPCSPQKPGVEGTGSPQKSMERQCRLPGSRPAAGGARKHSCNACDIDTGNIKSRSSHLKVQQQQDSVSPSWNSWINHDQEEEEEEAGLSPGSDVTWSPFFLHQSILFRVCPATPGYLTAPNQTARRAPAVWRGPVHSSL</sequence>
<dbReference type="SMART" id="SM01189">
    <property type="entry name" value="ELM2"/>
    <property type="match status" value="1"/>
</dbReference>
<evidence type="ECO:0000259" key="11">
    <source>
        <dbReference type="PROSITE" id="PS51293"/>
    </source>
</evidence>
<dbReference type="GO" id="GO:0005667">
    <property type="term" value="C:transcription regulator complex"/>
    <property type="evidence" value="ECO:0000318"/>
    <property type="project" value="GO_Central"/>
</dbReference>
<keyword evidence="7" id="KW-0804">Transcription</keyword>
<name>W5NA42_LEPOC</name>
<evidence type="ECO:0000313" key="12">
    <source>
        <dbReference type="Ensembl" id="ENSLOCP00000017501.1"/>
    </source>
</evidence>
<dbReference type="InterPro" id="IPR000949">
    <property type="entry name" value="ELM2_dom"/>
</dbReference>
<organism evidence="12 13">
    <name type="scientific">Lepisosteus oculatus</name>
    <name type="common">Spotted gar</name>
    <dbReference type="NCBI Taxonomy" id="7918"/>
    <lineage>
        <taxon>Eukaryota</taxon>
        <taxon>Metazoa</taxon>
        <taxon>Chordata</taxon>
        <taxon>Craniata</taxon>
        <taxon>Vertebrata</taxon>
        <taxon>Euteleostomi</taxon>
        <taxon>Actinopterygii</taxon>
        <taxon>Neopterygii</taxon>
        <taxon>Holostei</taxon>
        <taxon>Semionotiformes</taxon>
        <taxon>Lepisosteidae</taxon>
        <taxon>Lepisosteus</taxon>
    </lineage>
</organism>
<keyword evidence="6" id="KW-0238">DNA-binding</keyword>
<keyword evidence="2" id="KW-0479">Metal-binding</keyword>
<dbReference type="InterPro" id="IPR001005">
    <property type="entry name" value="SANT/Myb"/>
</dbReference>
<dbReference type="InterPro" id="IPR009057">
    <property type="entry name" value="Homeodomain-like_sf"/>
</dbReference>
<feature type="domain" description="SANT" evidence="11">
    <location>
        <begin position="329"/>
        <end position="380"/>
    </location>
</feature>
<dbReference type="PANTHER" id="PTHR16089:SF23">
    <property type="entry name" value="ZINC FINGER PROTEIN 541"/>
    <property type="match status" value="1"/>
</dbReference>
<reference evidence="12" key="2">
    <citation type="submission" date="2025-08" db="UniProtKB">
        <authorList>
            <consortium name="Ensembl"/>
        </authorList>
    </citation>
    <scope>IDENTIFICATION</scope>
</reference>
<dbReference type="GO" id="GO:0000118">
    <property type="term" value="C:histone deacetylase complex"/>
    <property type="evidence" value="ECO:0000318"/>
    <property type="project" value="GO_Central"/>
</dbReference>
<evidence type="ECO:0000256" key="7">
    <source>
        <dbReference type="ARBA" id="ARBA00023163"/>
    </source>
</evidence>
<dbReference type="InterPro" id="IPR051066">
    <property type="entry name" value="Trans_reg/Corepressor"/>
</dbReference>
<evidence type="ECO:0000256" key="9">
    <source>
        <dbReference type="SAM" id="MobiDB-lite"/>
    </source>
</evidence>
<feature type="region of interest" description="Disordered" evidence="9">
    <location>
        <begin position="381"/>
        <end position="438"/>
    </location>
</feature>
<proteinExistence type="predicted"/>
<evidence type="ECO:0000256" key="2">
    <source>
        <dbReference type="ARBA" id="ARBA00022723"/>
    </source>
</evidence>
<dbReference type="HOGENOM" id="CLU_507083_0_0_1"/>
<dbReference type="AlphaFoldDB" id="W5NA42"/>
<dbReference type="GO" id="GO:0045892">
    <property type="term" value="P:negative regulation of DNA-templated transcription"/>
    <property type="evidence" value="ECO:0000318"/>
    <property type="project" value="GO_Central"/>
</dbReference>
<evidence type="ECO:0000256" key="1">
    <source>
        <dbReference type="ARBA" id="ARBA00004123"/>
    </source>
</evidence>
<dbReference type="PROSITE" id="PS51156">
    <property type="entry name" value="ELM2"/>
    <property type="match status" value="1"/>
</dbReference>
<evidence type="ECO:0000256" key="5">
    <source>
        <dbReference type="ARBA" id="ARBA00023015"/>
    </source>
</evidence>